<dbReference type="GO" id="GO:0017025">
    <property type="term" value="F:TBP-class protein binding"/>
    <property type="evidence" value="ECO:0007669"/>
    <property type="project" value="InterPro"/>
</dbReference>
<comment type="similarity">
    <text evidence="2">Belongs to the TAF1 family.</text>
</comment>
<comment type="caution">
    <text evidence="8">The sequence shown here is derived from an EMBL/GenBank/DDBJ whole genome shotgun (WGS) entry which is preliminary data.</text>
</comment>
<keyword evidence="3 5" id="KW-0103">Bromodomain</keyword>
<feature type="domain" description="Bromo" evidence="7">
    <location>
        <begin position="396"/>
        <end position="466"/>
    </location>
</feature>
<dbReference type="SMART" id="SM00297">
    <property type="entry name" value="BROMO"/>
    <property type="match status" value="2"/>
</dbReference>
<evidence type="ECO:0000256" key="5">
    <source>
        <dbReference type="PROSITE-ProRule" id="PRU00035"/>
    </source>
</evidence>
<dbReference type="PROSITE" id="PS50014">
    <property type="entry name" value="BROMODOMAIN_2"/>
    <property type="match status" value="2"/>
</dbReference>
<comment type="subcellular location">
    <subcellularLocation>
        <location evidence="1">Nucleus</location>
    </subcellularLocation>
</comment>
<organism evidence="8 9">
    <name type="scientific">Brassica cretica</name>
    <name type="common">Mustard</name>
    <dbReference type="NCBI Taxonomy" id="69181"/>
    <lineage>
        <taxon>Eukaryota</taxon>
        <taxon>Viridiplantae</taxon>
        <taxon>Streptophyta</taxon>
        <taxon>Embryophyta</taxon>
        <taxon>Tracheophyta</taxon>
        <taxon>Spermatophyta</taxon>
        <taxon>Magnoliopsida</taxon>
        <taxon>eudicotyledons</taxon>
        <taxon>Gunneridae</taxon>
        <taxon>Pentapetalae</taxon>
        <taxon>rosids</taxon>
        <taxon>malvids</taxon>
        <taxon>Brassicales</taxon>
        <taxon>Brassicaceae</taxon>
        <taxon>Brassiceae</taxon>
        <taxon>Brassica</taxon>
    </lineage>
</organism>
<dbReference type="GO" id="GO:0051123">
    <property type="term" value="P:RNA polymerase II preinitiation complex assembly"/>
    <property type="evidence" value="ECO:0007669"/>
    <property type="project" value="TreeGrafter"/>
</dbReference>
<dbReference type="Gene3D" id="1.20.920.10">
    <property type="entry name" value="Bromodomain-like"/>
    <property type="match status" value="2"/>
</dbReference>
<dbReference type="EMBL" id="QGKX02000095">
    <property type="protein sequence ID" value="KAF3573371.1"/>
    <property type="molecule type" value="Genomic_DNA"/>
</dbReference>
<evidence type="ECO:0000313" key="8">
    <source>
        <dbReference type="EMBL" id="KAF3573371.1"/>
    </source>
</evidence>
<dbReference type="GO" id="GO:0005669">
    <property type="term" value="C:transcription factor TFIID complex"/>
    <property type="evidence" value="ECO:0007669"/>
    <property type="project" value="InterPro"/>
</dbReference>
<accession>A0A8S9RL01</accession>
<feature type="region of interest" description="Disordered" evidence="6">
    <location>
        <begin position="1"/>
        <end position="24"/>
    </location>
</feature>
<dbReference type="PANTHER" id="PTHR13900:SF0">
    <property type="entry name" value="TRANSCRIPTION INITIATION FACTOR TFIID SUBUNIT 1"/>
    <property type="match status" value="1"/>
</dbReference>
<dbReference type="GO" id="GO:0016251">
    <property type="term" value="F:RNA polymerase II general transcription initiation factor activity"/>
    <property type="evidence" value="ECO:0007669"/>
    <property type="project" value="InterPro"/>
</dbReference>
<dbReference type="SUPFAM" id="SSF54236">
    <property type="entry name" value="Ubiquitin-like"/>
    <property type="match status" value="1"/>
</dbReference>
<dbReference type="PROSITE" id="PS00633">
    <property type="entry name" value="BROMODOMAIN_1"/>
    <property type="match status" value="2"/>
</dbReference>
<evidence type="ECO:0000259" key="7">
    <source>
        <dbReference type="PROSITE" id="PS50014"/>
    </source>
</evidence>
<dbReference type="Pfam" id="PF12157">
    <property type="entry name" value="DUF3591"/>
    <property type="match status" value="1"/>
</dbReference>
<name>A0A8S9RL01_BRACR</name>
<reference evidence="8" key="1">
    <citation type="submission" date="2019-12" db="EMBL/GenBank/DDBJ databases">
        <title>Genome sequencing and annotation of Brassica cretica.</title>
        <authorList>
            <person name="Studholme D.J."/>
            <person name="Sarris P."/>
        </authorList>
    </citation>
    <scope>NUCLEOTIDE SEQUENCE</scope>
    <source>
        <strain evidence="8">PFS-109/04</strain>
        <tissue evidence="8">Leaf</tissue>
    </source>
</reference>
<dbReference type="Proteomes" id="UP000712600">
    <property type="component" value="Unassembled WGS sequence"/>
</dbReference>
<dbReference type="PRINTS" id="PR00503">
    <property type="entry name" value="BROMODOMAIN"/>
</dbReference>
<proteinExistence type="inferred from homology"/>
<evidence type="ECO:0000313" key="9">
    <source>
        <dbReference type="Proteomes" id="UP000712600"/>
    </source>
</evidence>
<dbReference type="InterPro" id="IPR036427">
    <property type="entry name" value="Bromodomain-like_sf"/>
</dbReference>
<dbReference type="PANTHER" id="PTHR13900">
    <property type="entry name" value="TRANSCRIPTION INITIATION FACTOR TFIID"/>
    <property type="match status" value="1"/>
</dbReference>
<dbReference type="AlphaFoldDB" id="A0A8S9RL01"/>
<dbReference type="InterPro" id="IPR040240">
    <property type="entry name" value="TAF1"/>
</dbReference>
<evidence type="ECO:0000256" key="3">
    <source>
        <dbReference type="ARBA" id="ARBA00023117"/>
    </source>
</evidence>
<evidence type="ECO:0000256" key="1">
    <source>
        <dbReference type="ARBA" id="ARBA00004123"/>
    </source>
</evidence>
<dbReference type="SUPFAM" id="SSF47370">
    <property type="entry name" value="Bromodomain"/>
    <property type="match status" value="2"/>
</dbReference>
<dbReference type="InterPro" id="IPR001487">
    <property type="entry name" value="Bromodomain"/>
</dbReference>
<dbReference type="InterPro" id="IPR022591">
    <property type="entry name" value="TAF1_HAT_dom"/>
</dbReference>
<feature type="compositionally biased region" description="Low complexity" evidence="6">
    <location>
        <begin position="1"/>
        <end position="10"/>
    </location>
</feature>
<evidence type="ECO:0000256" key="6">
    <source>
        <dbReference type="SAM" id="MobiDB-lite"/>
    </source>
</evidence>
<gene>
    <name evidence="8" type="ORF">F2Q69_00059188</name>
</gene>
<dbReference type="GO" id="GO:0004402">
    <property type="term" value="F:histone acetyltransferase activity"/>
    <property type="evidence" value="ECO:0007669"/>
    <property type="project" value="InterPro"/>
</dbReference>
<evidence type="ECO:0000256" key="4">
    <source>
        <dbReference type="ARBA" id="ARBA00023242"/>
    </source>
</evidence>
<dbReference type="Pfam" id="PF00439">
    <property type="entry name" value="Bromodomain"/>
    <property type="match status" value="2"/>
</dbReference>
<feature type="domain" description="Bromo" evidence="7">
    <location>
        <begin position="524"/>
        <end position="594"/>
    </location>
</feature>
<dbReference type="InterPro" id="IPR029071">
    <property type="entry name" value="Ubiquitin-like_domsf"/>
</dbReference>
<keyword evidence="4" id="KW-0539">Nucleus</keyword>
<sequence length="626" mass="71107">MAESNGSHNESSSDDEEEYDDSNRDFKETEAVKMFYMGKELEDENSLAVQNVQPNSLVHLVRTKVHLWPLAQKLPGENKALRPPGAFKRKADLSTKDGHVFLLEYCEERPLMLSNAGMGANLCTYYQKSSSEDQRGNLLRNQSDTLGNVMILEPGDKSPFLGEIQPGCCQSSVETNMYKAPVFPHRLQSTDYLLVRSPKGKLSLRRIDKIAVVGQQEPRMEVMSPGSKNLQTYLVNRMLVYVYREFMKSHSIAADELSFLFSNLTDAVVRRNMKLCAGLKRDKNGQPCWYKRPDFQVPPENELKKLVAPEHVCSYESMLAGLYRLKHLGITRFTLPASISAALTQLPDEAIALAAASHIERELQITPWNLSSNFVACTNQVGLANILETIVDTLRLKEEVSGLFLKPVSKKDAPDYFDIVKRPMDLSTIRDKVRKIEYRNREQFRHDVWQIQLNAHLYNNNGRNPGIPPLADQLLEICDYLLEDYGDQLAEAEKGSGPYPTVSPPSSLVGLANILETIVDTLRLKEEVSGLFLKPVSKKDAPDYFDIVKRPMDLSTIRDKVRKIEYRNREQFRHDVWQIQLNAHLYNNNGRNPGIPPLADQLLEICDYLLEDYGDQLAEAEKGIDR</sequence>
<protein>
    <recommendedName>
        <fullName evidence="7">Bromo domain-containing protein</fullName>
    </recommendedName>
</protein>
<evidence type="ECO:0000256" key="2">
    <source>
        <dbReference type="ARBA" id="ARBA00009064"/>
    </source>
</evidence>
<dbReference type="InterPro" id="IPR018359">
    <property type="entry name" value="Bromodomain_CS"/>
</dbReference>